<protein>
    <recommendedName>
        <fullName evidence="3">DUF5615 domain-containing protein</fullName>
    </recommendedName>
</protein>
<accession>A0A6G8PU95</accession>
<reference evidence="1 2" key="1">
    <citation type="submission" date="2019-10" db="EMBL/GenBank/DDBJ databases">
        <title>Rubrobacter sp nov SCSIO 52915 isolated from a deep-sea sediment in the South China Sea.</title>
        <authorList>
            <person name="Chen R.W."/>
        </authorList>
    </citation>
    <scope>NUCLEOTIDE SEQUENCE [LARGE SCALE GENOMIC DNA]</scope>
    <source>
        <strain evidence="1 2">SCSIO 52915</strain>
    </source>
</reference>
<evidence type="ECO:0000313" key="1">
    <source>
        <dbReference type="EMBL" id="QIN77546.1"/>
    </source>
</evidence>
<proteinExistence type="predicted"/>
<dbReference type="KEGG" id="rmar:GBA65_02405"/>
<evidence type="ECO:0000313" key="2">
    <source>
        <dbReference type="Proteomes" id="UP000502706"/>
    </source>
</evidence>
<dbReference type="Proteomes" id="UP000502706">
    <property type="component" value="Chromosome"/>
</dbReference>
<gene>
    <name evidence="1" type="ORF">GBA65_02405</name>
</gene>
<keyword evidence="2" id="KW-1185">Reference proteome</keyword>
<name>A0A6G8PU95_9ACTN</name>
<evidence type="ECO:0008006" key="3">
    <source>
        <dbReference type="Google" id="ProtNLM"/>
    </source>
</evidence>
<dbReference type="EMBL" id="CP045121">
    <property type="protein sequence ID" value="QIN77546.1"/>
    <property type="molecule type" value="Genomic_DNA"/>
</dbReference>
<dbReference type="AlphaFoldDB" id="A0A6G8PU95"/>
<sequence>MCVLLDENLPRKLARLFGPRVEVVTVRERGWGSKKNGELLAAASGEFDALLAADRNLPDQQNLARYDVTVLVLEARSNTLEDLAPLVPGAIEALRRARRGEAARVEA</sequence>
<organism evidence="1 2">
    <name type="scientific">Rubrobacter marinus</name>
    <dbReference type="NCBI Taxonomy" id="2653852"/>
    <lineage>
        <taxon>Bacteria</taxon>
        <taxon>Bacillati</taxon>
        <taxon>Actinomycetota</taxon>
        <taxon>Rubrobacteria</taxon>
        <taxon>Rubrobacterales</taxon>
        <taxon>Rubrobacteraceae</taxon>
        <taxon>Rubrobacter</taxon>
    </lineage>
</organism>